<accession>A0A512PNN9</accession>
<evidence type="ECO:0000313" key="3">
    <source>
        <dbReference type="Proteomes" id="UP000321569"/>
    </source>
</evidence>
<gene>
    <name evidence="2" type="ORF">LRA02_16840</name>
</gene>
<protein>
    <submittedName>
        <fullName evidence="2">Uncharacterized protein</fullName>
    </submittedName>
</protein>
<reference evidence="2 3" key="1">
    <citation type="submission" date="2019-07" db="EMBL/GenBank/DDBJ databases">
        <title>Whole genome shotgun sequence of Lactobacillus rapi NBRC 109618.</title>
        <authorList>
            <person name="Hosoyama A."/>
            <person name="Uohara A."/>
            <person name="Ohji S."/>
            <person name="Ichikawa N."/>
        </authorList>
    </citation>
    <scope>NUCLEOTIDE SEQUENCE [LARGE SCALE GENOMIC DNA]</scope>
    <source>
        <strain evidence="2 3">NBRC 109618</strain>
    </source>
</reference>
<feature type="transmembrane region" description="Helical" evidence="1">
    <location>
        <begin position="25"/>
        <end position="58"/>
    </location>
</feature>
<dbReference type="AlphaFoldDB" id="A0A512PNN9"/>
<evidence type="ECO:0000313" key="2">
    <source>
        <dbReference type="EMBL" id="GEP72816.1"/>
    </source>
</evidence>
<organism evidence="2 3">
    <name type="scientific">Lentilactobacillus rapi</name>
    <dbReference type="NCBI Taxonomy" id="481723"/>
    <lineage>
        <taxon>Bacteria</taxon>
        <taxon>Bacillati</taxon>
        <taxon>Bacillota</taxon>
        <taxon>Bacilli</taxon>
        <taxon>Lactobacillales</taxon>
        <taxon>Lactobacillaceae</taxon>
        <taxon>Lentilactobacillus</taxon>
    </lineage>
</organism>
<sequence>MILLLLLLILFGTLIFKTSWFLLKLVVGIIATILLVVLSFSAIFFLPLVILTIGYIVYSIFQHSQA</sequence>
<keyword evidence="1" id="KW-0812">Transmembrane</keyword>
<keyword evidence="1" id="KW-0472">Membrane</keyword>
<proteinExistence type="predicted"/>
<dbReference type="RefSeq" id="WP_054747765.1">
    <property type="nucleotide sequence ID" value="NZ_BKAM01000034.1"/>
</dbReference>
<dbReference type="OrthoDB" id="9907729at2"/>
<name>A0A512PNN9_9LACO</name>
<dbReference type="Proteomes" id="UP000321569">
    <property type="component" value="Unassembled WGS sequence"/>
</dbReference>
<comment type="caution">
    <text evidence="2">The sequence shown here is derived from an EMBL/GenBank/DDBJ whole genome shotgun (WGS) entry which is preliminary data.</text>
</comment>
<dbReference type="EMBL" id="BKAM01000034">
    <property type="protein sequence ID" value="GEP72816.1"/>
    <property type="molecule type" value="Genomic_DNA"/>
</dbReference>
<keyword evidence="1" id="KW-1133">Transmembrane helix</keyword>
<evidence type="ECO:0000256" key="1">
    <source>
        <dbReference type="SAM" id="Phobius"/>
    </source>
</evidence>